<name>A0A2G5SDU1_9PELO</name>
<organism evidence="1 2">
    <name type="scientific">Caenorhabditis nigoni</name>
    <dbReference type="NCBI Taxonomy" id="1611254"/>
    <lineage>
        <taxon>Eukaryota</taxon>
        <taxon>Metazoa</taxon>
        <taxon>Ecdysozoa</taxon>
        <taxon>Nematoda</taxon>
        <taxon>Chromadorea</taxon>
        <taxon>Rhabditida</taxon>
        <taxon>Rhabditina</taxon>
        <taxon>Rhabditomorpha</taxon>
        <taxon>Rhabditoidea</taxon>
        <taxon>Rhabditidae</taxon>
        <taxon>Peloderinae</taxon>
        <taxon>Caenorhabditis</taxon>
    </lineage>
</organism>
<proteinExistence type="predicted"/>
<dbReference type="AlphaFoldDB" id="A0A2G5SDU1"/>
<gene>
    <name evidence="1" type="ORF">B9Z55_027932</name>
</gene>
<dbReference type="EMBL" id="PDUG01000015">
    <property type="protein sequence ID" value="PIC13031.1"/>
    <property type="molecule type" value="Genomic_DNA"/>
</dbReference>
<dbReference type="Proteomes" id="UP000230233">
    <property type="component" value="Unassembled WGS sequence"/>
</dbReference>
<keyword evidence="2" id="KW-1185">Reference proteome</keyword>
<evidence type="ECO:0000313" key="2">
    <source>
        <dbReference type="Proteomes" id="UP000230233"/>
    </source>
</evidence>
<comment type="caution">
    <text evidence="1">The sequence shown here is derived from an EMBL/GenBank/DDBJ whole genome shotgun (WGS) entry which is preliminary data.</text>
</comment>
<evidence type="ECO:0000313" key="1">
    <source>
        <dbReference type="EMBL" id="PIC13031.1"/>
    </source>
</evidence>
<reference evidence="2" key="1">
    <citation type="submission" date="2017-10" db="EMBL/GenBank/DDBJ databases">
        <title>Rapid genome shrinkage in a self-fertile nematode reveals novel sperm competition proteins.</title>
        <authorList>
            <person name="Yin D."/>
            <person name="Schwarz E.M."/>
            <person name="Thomas C.G."/>
            <person name="Felde R.L."/>
            <person name="Korf I.F."/>
            <person name="Cutter A.D."/>
            <person name="Schartner C.M."/>
            <person name="Ralston E.J."/>
            <person name="Meyer B.J."/>
            <person name="Haag E.S."/>
        </authorList>
    </citation>
    <scope>NUCLEOTIDE SEQUENCE [LARGE SCALE GENOMIC DNA]</scope>
    <source>
        <strain evidence="2">JU1422</strain>
    </source>
</reference>
<sequence>MNVSNESSSDCETPKYKKEMARWEDFLELEEYREKQKEIEEFQRFCREYPEHNALLEFYASTNFDSDSYTPRRRHSYIENLQETAFLNVPDDRLDELPDDEQERLISRLMRVYRRYFD</sequence>
<accession>A0A2G5SDU1</accession>
<protein>
    <submittedName>
        <fullName evidence="1">Uncharacterized protein</fullName>
    </submittedName>
</protein>